<organism evidence="6 7">
    <name type="scientific">Apiospora kogelbergensis</name>
    <dbReference type="NCBI Taxonomy" id="1337665"/>
    <lineage>
        <taxon>Eukaryota</taxon>
        <taxon>Fungi</taxon>
        <taxon>Dikarya</taxon>
        <taxon>Ascomycota</taxon>
        <taxon>Pezizomycotina</taxon>
        <taxon>Sordariomycetes</taxon>
        <taxon>Xylariomycetidae</taxon>
        <taxon>Amphisphaeriales</taxon>
        <taxon>Apiosporaceae</taxon>
        <taxon>Apiospora</taxon>
    </lineage>
</organism>
<evidence type="ECO:0000256" key="3">
    <source>
        <dbReference type="ARBA" id="ARBA00022833"/>
    </source>
</evidence>
<dbReference type="Proteomes" id="UP001392437">
    <property type="component" value="Unassembled WGS sequence"/>
</dbReference>
<dbReference type="PANTHER" id="PTHR33337:SF40">
    <property type="entry name" value="CENP-V_GFA DOMAIN-CONTAINING PROTEIN-RELATED"/>
    <property type="match status" value="1"/>
</dbReference>
<gene>
    <name evidence="6" type="ORF">PG999_004601</name>
</gene>
<dbReference type="SUPFAM" id="SSF51316">
    <property type="entry name" value="Mss4-like"/>
    <property type="match status" value="1"/>
</dbReference>
<dbReference type="GO" id="GO:0016846">
    <property type="term" value="F:carbon-sulfur lyase activity"/>
    <property type="evidence" value="ECO:0007669"/>
    <property type="project" value="InterPro"/>
</dbReference>
<evidence type="ECO:0000256" key="2">
    <source>
        <dbReference type="ARBA" id="ARBA00022723"/>
    </source>
</evidence>
<comment type="similarity">
    <text evidence="1">Belongs to the Gfa family.</text>
</comment>
<reference evidence="6 7" key="1">
    <citation type="submission" date="2023-01" db="EMBL/GenBank/DDBJ databases">
        <title>Analysis of 21 Apiospora genomes using comparative genomics revels a genus with tremendous synthesis potential of carbohydrate active enzymes and secondary metabolites.</title>
        <authorList>
            <person name="Sorensen T."/>
        </authorList>
    </citation>
    <scope>NUCLEOTIDE SEQUENCE [LARGE SCALE GENOMIC DNA]</scope>
    <source>
        <strain evidence="6 7">CBS 117206</strain>
    </source>
</reference>
<evidence type="ECO:0000313" key="7">
    <source>
        <dbReference type="Proteomes" id="UP001392437"/>
    </source>
</evidence>
<accession>A0AAW0QZQ4</accession>
<keyword evidence="2" id="KW-0479">Metal-binding</keyword>
<comment type="caution">
    <text evidence="6">The sequence shown here is derived from an EMBL/GenBank/DDBJ whole genome shotgun (WGS) entry which is preliminary data.</text>
</comment>
<name>A0AAW0QZQ4_9PEZI</name>
<sequence>MSDPVASRTGSCQCGAVQKLTGSVFASFVTVKDEQLTITVKSGFDEESTLKKYADSSAQSGSAVQRTFCGYCGSPILNRNEMMPTMPVVHLGILEPYPMSEDGAVGTEGQQGVDLAWTMKPAIEYWCIRKRKWVGETGAELVFKRQPEPETEEFAKLMKIYGLA</sequence>
<keyword evidence="3" id="KW-0862">Zinc</keyword>
<dbReference type="InterPro" id="IPR006913">
    <property type="entry name" value="CENP-V/GFA"/>
</dbReference>
<proteinExistence type="inferred from homology"/>
<dbReference type="PANTHER" id="PTHR33337">
    <property type="entry name" value="GFA DOMAIN-CONTAINING PROTEIN"/>
    <property type="match status" value="1"/>
</dbReference>
<keyword evidence="7" id="KW-1185">Reference proteome</keyword>
<protein>
    <recommendedName>
        <fullName evidence="5">CENP-V/GFA domain-containing protein</fullName>
    </recommendedName>
</protein>
<dbReference type="InterPro" id="IPR011057">
    <property type="entry name" value="Mss4-like_sf"/>
</dbReference>
<dbReference type="Gene3D" id="3.90.1590.10">
    <property type="entry name" value="glutathione-dependent formaldehyde- activating enzyme (gfa)"/>
    <property type="match status" value="1"/>
</dbReference>
<dbReference type="EMBL" id="JAQQWP010000004">
    <property type="protein sequence ID" value="KAK8120481.1"/>
    <property type="molecule type" value="Genomic_DNA"/>
</dbReference>
<evidence type="ECO:0000256" key="1">
    <source>
        <dbReference type="ARBA" id="ARBA00005495"/>
    </source>
</evidence>
<feature type="domain" description="CENP-V/GFA" evidence="5">
    <location>
        <begin position="9"/>
        <end position="96"/>
    </location>
</feature>
<dbReference type="AlphaFoldDB" id="A0AAW0QZQ4"/>
<evidence type="ECO:0000313" key="6">
    <source>
        <dbReference type="EMBL" id="KAK8120481.1"/>
    </source>
</evidence>
<dbReference type="GO" id="GO:0046872">
    <property type="term" value="F:metal ion binding"/>
    <property type="evidence" value="ECO:0007669"/>
    <property type="project" value="UniProtKB-KW"/>
</dbReference>
<dbReference type="Pfam" id="PF04828">
    <property type="entry name" value="GFA"/>
    <property type="match status" value="1"/>
</dbReference>
<evidence type="ECO:0000259" key="5">
    <source>
        <dbReference type="Pfam" id="PF04828"/>
    </source>
</evidence>
<keyword evidence="4" id="KW-0456">Lyase</keyword>
<evidence type="ECO:0000256" key="4">
    <source>
        <dbReference type="ARBA" id="ARBA00023239"/>
    </source>
</evidence>